<keyword evidence="3" id="KW-1185">Reference proteome</keyword>
<accession>A0A834K0Y9</accession>
<dbReference type="EMBL" id="JACSEA010000007">
    <property type="protein sequence ID" value="KAF7396644.1"/>
    <property type="molecule type" value="Genomic_DNA"/>
</dbReference>
<sequence length="150" mass="17859">MKNEEEEEEEKEEEEEEDEEERIKSRARKVDQDSPNCQRLTEAIPNRKMFQRLRYKGKKLKKKESLETVRHTRKNFCKINKNNEECDDSLRSRNMHQLQNYMEANDVSNENSSKDKDSDDISGSKIADAKKTDLIRVIKRFVDRAEMTLS</sequence>
<protein>
    <submittedName>
        <fullName evidence="2">Uncharacterized protein</fullName>
    </submittedName>
</protein>
<evidence type="ECO:0000313" key="3">
    <source>
        <dbReference type="Proteomes" id="UP000614350"/>
    </source>
</evidence>
<evidence type="ECO:0000256" key="1">
    <source>
        <dbReference type="SAM" id="MobiDB-lite"/>
    </source>
</evidence>
<evidence type="ECO:0000313" key="2">
    <source>
        <dbReference type="EMBL" id="KAF7396644.1"/>
    </source>
</evidence>
<feature type="region of interest" description="Disordered" evidence="1">
    <location>
        <begin position="93"/>
        <end position="123"/>
    </location>
</feature>
<organism evidence="2 3">
    <name type="scientific">Vespula vulgaris</name>
    <name type="common">Yellow jacket</name>
    <name type="synonym">Wasp</name>
    <dbReference type="NCBI Taxonomy" id="7454"/>
    <lineage>
        <taxon>Eukaryota</taxon>
        <taxon>Metazoa</taxon>
        <taxon>Ecdysozoa</taxon>
        <taxon>Arthropoda</taxon>
        <taxon>Hexapoda</taxon>
        <taxon>Insecta</taxon>
        <taxon>Pterygota</taxon>
        <taxon>Neoptera</taxon>
        <taxon>Endopterygota</taxon>
        <taxon>Hymenoptera</taxon>
        <taxon>Apocrita</taxon>
        <taxon>Aculeata</taxon>
        <taxon>Vespoidea</taxon>
        <taxon>Vespidae</taxon>
        <taxon>Vespinae</taxon>
        <taxon>Vespula</taxon>
    </lineage>
</organism>
<feature type="compositionally biased region" description="Polar residues" evidence="1">
    <location>
        <begin position="95"/>
        <end position="111"/>
    </location>
</feature>
<feature type="compositionally biased region" description="Acidic residues" evidence="1">
    <location>
        <begin position="1"/>
        <end position="20"/>
    </location>
</feature>
<dbReference type="AlphaFoldDB" id="A0A834K0Y9"/>
<proteinExistence type="predicted"/>
<feature type="region of interest" description="Disordered" evidence="1">
    <location>
        <begin position="1"/>
        <end position="36"/>
    </location>
</feature>
<comment type="caution">
    <text evidence="2">The sequence shown here is derived from an EMBL/GenBank/DDBJ whole genome shotgun (WGS) entry which is preliminary data.</text>
</comment>
<feature type="compositionally biased region" description="Basic and acidic residues" evidence="1">
    <location>
        <begin position="21"/>
        <end position="32"/>
    </location>
</feature>
<reference evidence="2" key="1">
    <citation type="journal article" date="2020" name="G3 (Bethesda)">
        <title>High-Quality Assemblies for Three Invasive Social Wasps from the &lt;i&gt;Vespula&lt;/i&gt; Genus.</title>
        <authorList>
            <person name="Harrop T.W.R."/>
            <person name="Guhlin J."/>
            <person name="McLaughlin G.M."/>
            <person name="Permina E."/>
            <person name="Stockwell P."/>
            <person name="Gilligan J."/>
            <person name="Le Lec M.F."/>
            <person name="Gruber M.A.M."/>
            <person name="Quinn O."/>
            <person name="Lovegrove M."/>
            <person name="Duncan E.J."/>
            <person name="Remnant E.J."/>
            <person name="Van Eeckhoven J."/>
            <person name="Graham B."/>
            <person name="Knapp R.A."/>
            <person name="Langford K.W."/>
            <person name="Kronenberg Z."/>
            <person name="Press M.O."/>
            <person name="Eacker S.M."/>
            <person name="Wilson-Rankin E.E."/>
            <person name="Purcell J."/>
            <person name="Lester P.J."/>
            <person name="Dearden P.K."/>
        </authorList>
    </citation>
    <scope>NUCLEOTIDE SEQUENCE</scope>
    <source>
        <strain evidence="2">Marl-1</strain>
    </source>
</reference>
<dbReference type="Proteomes" id="UP000614350">
    <property type="component" value="Unassembled WGS sequence"/>
</dbReference>
<name>A0A834K0Y9_VESVU</name>
<gene>
    <name evidence="2" type="ORF">HZH66_007506</name>
</gene>